<feature type="compositionally biased region" description="Polar residues" evidence="5">
    <location>
        <begin position="473"/>
        <end position="484"/>
    </location>
</feature>
<name>A0A0F9X7S1_TRIHA</name>
<keyword evidence="2 6" id="KW-0812">Transmembrane</keyword>
<feature type="region of interest" description="Disordered" evidence="5">
    <location>
        <begin position="441"/>
        <end position="500"/>
    </location>
</feature>
<dbReference type="SUPFAM" id="SSF144083">
    <property type="entry name" value="Magnesium transport protein CorA, transmembrane region"/>
    <property type="match status" value="1"/>
</dbReference>
<dbReference type="OMA" id="WVEDAIA"/>
<evidence type="ECO:0000256" key="1">
    <source>
        <dbReference type="ARBA" id="ARBA00004141"/>
    </source>
</evidence>
<evidence type="ECO:0000256" key="3">
    <source>
        <dbReference type="ARBA" id="ARBA00022989"/>
    </source>
</evidence>
<dbReference type="PANTHER" id="PTHR47685:SF1">
    <property type="entry name" value="MAGNESIUM TRANSPORT PROTEIN CORA"/>
    <property type="match status" value="1"/>
</dbReference>
<dbReference type="GO" id="GO:0015095">
    <property type="term" value="F:magnesium ion transmembrane transporter activity"/>
    <property type="evidence" value="ECO:0007669"/>
    <property type="project" value="TreeGrafter"/>
</dbReference>
<dbReference type="AlphaFoldDB" id="A0A0F9X7S1"/>
<feature type="compositionally biased region" description="Low complexity" evidence="5">
    <location>
        <begin position="460"/>
        <end position="472"/>
    </location>
</feature>
<evidence type="ECO:0000256" key="5">
    <source>
        <dbReference type="SAM" id="MobiDB-lite"/>
    </source>
</evidence>
<dbReference type="PROSITE" id="PS50192">
    <property type="entry name" value="T_SNARE"/>
    <property type="match status" value="1"/>
</dbReference>
<dbReference type="SUPFAM" id="SSF58104">
    <property type="entry name" value="Methyl-accepting chemotaxis protein (MCP) signaling domain"/>
    <property type="match status" value="1"/>
</dbReference>
<dbReference type="GO" id="GO:0015099">
    <property type="term" value="F:nickel cation transmembrane transporter activity"/>
    <property type="evidence" value="ECO:0007669"/>
    <property type="project" value="TreeGrafter"/>
</dbReference>
<evidence type="ECO:0000313" key="8">
    <source>
        <dbReference type="EMBL" id="KKO96867.1"/>
    </source>
</evidence>
<gene>
    <name evidence="8" type="ORF">THAR02_11030</name>
</gene>
<dbReference type="InterPro" id="IPR000727">
    <property type="entry name" value="T_SNARE_dom"/>
</dbReference>
<dbReference type="InterPro" id="IPR050829">
    <property type="entry name" value="CorA_MIT"/>
</dbReference>
<evidence type="ECO:0000256" key="2">
    <source>
        <dbReference type="ARBA" id="ARBA00022692"/>
    </source>
</evidence>
<feature type="compositionally biased region" description="Basic and acidic residues" evidence="5">
    <location>
        <begin position="447"/>
        <end position="457"/>
    </location>
</feature>
<comment type="subcellular location">
    <subcellularLocation>
        <location evidence="1">Membrane</location>
        <topology evidence="1">Multi-pass membrane protein</topology>
    </subcellularLocation>
</comment>
<keyword evidence="3 6" id="KW-1133">Transmembrane helix</keyword>
<accession>A0A0F9X7S1</accession>
<reference evidence="9" key="1">
    <citation type="journal article" date="2015" name="Genome Announc.">
        <title>Draft whole-genome sequence of the biocontrol agent Trichoderma harzianum T6776.</title>
        <authorList>
            <person name="Baroncelli R."/>
            <person name="Piaggeschi G."/>
            <person name="Fiorini L."/>
            <person name="Bertolini E."/>
            <person name="Zapparata A."/>
            <person name="Pe M.E."/>
            <person name="Sarrocco S."/>
            <person name="Vannacci G."/>
        </authorList>
    </citation>
    <scope>NUCLEOTIDE SEQUENCE [LARGE SCALE GENOMIC DNA]</scope>
    <source>
        <strain evidence="9">T6776</strain>
    </source>
</reference>
<dbReference type="Pfam" id="PF01544">
    <property type="entry name" value="CorA"/>
    <property type="match status" value="1"/>
</dbReference>
<proteinExistence type="predicted"/>
<evidence type="ECO:0000259" key="7">
    <source>
        <dbReference type="PROSITE" id="PS50192"/>
    </source>
</evidence>
<feature type="domain" description="T-SNARE coiled-coil homology" evidence="7">
    <location>
        <begin position="97"/>
        <end position="159"/>
    </location>
</feature>
<dbReference type="PANTHER" id="PTHR47685">
    <property type="entry name" value="MAGNESIUM TRANSPORT PROTEIN CORA"/>
    <property type="match status" value="1"/>
</dbReference>
<dbReference type="InterPro" id="IPR002523">
    <property type="entry name" value="MgTranspt_CorA/ZnTranspt_ZntB"/>
</dbReference>
<evidence type="ECO:0000313" key="9">
    <source>
        <dbReference type="Proteomes" id="UP000034112"/>
    </source>
</evidence>
<evidence type="ECO:0000256" key="4">
    <source>
        <dbReference type="ARBA" id="ARBA00023136"/>
    </source>
</evidence>
<comment type="caution">
    <text evidence="8">The sequence shown here is derived from an EMBL/GenBank/DDBJ whole genome shotgun (WGS) entry which is preliminary data.</text>
</comment>
<dbReference type="OrthoDB" id="341259at2759"/>
<protein>
    <recommendedName>
        <fullName evidence="7">t-SNARE coiled-coil homology domain-containing protein</fullName>
    </recommendedName>
</protein>
<dbReference type="GO" id="GO:0015087">
    <property type="term" value="F:cobalt ion transmembrane transporter activity"/>
    <property type="evidence" value="ECO:0007669"/>
    <property type="project" value="TreeGrafter"/>
</dbReference>
<sequence length="756" mass="86674">MASSDNAPRRLSRTESELKKKAFRDYARSKFDDRKDRRLGLPHLNVVQVEESRISKIRERFKDKPQKATLLENVAKSRTELIRHLSTRTKKRSPIYEQTEEVNAGQAGETKALVDKIKVLANEVKEPVDEIKELLDKVEESTDSTKASADNAKELLHKIKHLANKAQPVDKAKELVDMVEELGDTIKEPLDEFKVGIMYFEKDGDRQWRGKQYEDIDSSSGEFPNQKVKMDTILSNTAKNRKLFERDKESIKYFHFPANHMEWIETAITRYYEVNKIPTEDPEENENQLLSFEHWRGQLHGSGIGKDLFHLRHMRPRCAHVSVQELVEDNKASLNSHFLEAAREKAHCLPEKFDRGNIKNKVARYLYDIAQVWDAMDYDADERLLRQSFSETKQDAVTAGPHGAKWEPPLHIRRTLDQSYFSVVEDTVDRDTDQVVYRQTRAKTRKEKHEKQPENEKAATSSTSLSTTSPQTQHVESTAASRTIVTGPGSTTSSDTATKKKKEKMTKLVGVTRVVMVDQLWMWILGEDDRPEVMDLFAQAIGTVAYNTTSAYSLFWANVSLQSSNTKKEEKPKTGVKEWMKHHLGINPERPKGRNRDSFRYLNINPEGVLLKESQDITDELNMNNWISCTSEDLGEAINLAEKVQNRIDEIADFQKAVTRTTEQLQALLSLKQQEASIVEARIALERADESVQQGRAIMAFTIVTIFFLPLGFFTGFFGMNNSVSTGNEWMSMREQIMYMCKLGRFILEDLLVIGS</sequence>
<dbReference type="Gene3D" id="1.20.58.340">
    <property type="entry name" value="Magnesium transport protein CorA, transmembrane region"/>
    <property type="match status" value="1"/>
</dbReference>
<organism evidence="8 9">
    <name type="scientific">Trichoderma harzianum</name>
    <name type="common">Hypocrea lixii</name>
    <dbReference type="NCBI Taxonomy" id="5544"/>
    <lineage>
        <taxon>Eukaryota</taxon>
        <taxon>Fungi</taxon>
        <taxon>Dikarya</taxon>
        <taxon>Ascomycota</taxon>
        <taxon>Pezizomycotina</taxon>
        <taxon>Sordariomycetes</taxon>
        <taxon>Hypocreomycetidae</taxon>
        <taxon>Hypocreales</taxon>
        <taxon>Hypocreaceae</taxon>
        <taxon>Trichoderma</taxon>
    </lineage>
</organism>
<dbReference type="GO" id="GO:0016020">
    <property type="term" value="C:membrane"/>
    <property type="evidence" value="ECO:0007669"/>
    <property type="project" value="UniProtKB-SubCell"/>
</dbReference>
<dbReference type="InterPro" id="IPR045863">
    <property type="entry name" value="CorA_TM1_TM2"/>
</dbReference>
<dbReference type="EMBL" id="JOKZ01000705">
    <property type="protein sequence ID" value="KKO96867.1"/>
    <property type="molecule type" value="Genomic_DNA"/>
</dbReference>
<dbReference type="Proteomes" id="UP000034112">
    <property type="component" value="Unassembled WGS sequence"/>
</dbReference>
<feature type="transmembrane region" description="Helical" evidence="6">
    <location>
        <begin position="697"/>
        <end position="718"/>
    </location>
</feature>
<evidence type="ECO:0000256" key="6">
    <source>
        <dbReference type="SAM" id="Phobius"/>
    </source>
</evidence>
<keyword evidence="4 6" id="KW-0472">Membrane</keyword>